<proteinExistence type="predicted"/>
<evidence type="ECO:0000313" key="2">
    <source>
        <dbReference type="Proteomes" id="UP000439903"/>
    </source>
</evidence>
<evidence type="ECO:0000313" key="1">
    <source>
        <dbReference type="EMBL" id="KAF0400203.1"/>
    </source>
</evidence>
<dbReference type="EMBL" id="WTPW01002041">
    <property type="protein sequence ID" value="KAF0400203.1"/>
    <property type="molecule type" value="Genomic_DNA"/>
</dbReference>
<sequence>MSDYMCPTCAHTFTSKIGYSQHRNSCVKTVDYNDDSQIPLNPYSKSYSFTKDFKNIQDNRPSNENTINLFSRTFENKSFSSKKIFISSIKFGKQSHKSADNFSQIASKEENFCNISKDIEVDNDMSFELEVENNMSFEVAANNNEEFFKILQGTLQNFKDIVEKIEPLKFCDELSSSDEDNSKNIKIF</sequence>
<dbReference type="AlphaFoldDB" id="A0A8H3X3K9"/>
<name>A0A8H3X3K9_GIGMA</name>
<reference evidence="1 2" key="1">
    <citation type="journal article" date="2019" name="Environ. Microbiol.">
        <title>At the nexus of three kingdoms: the genome of the mycorrhizal fungus Gigaspora margarita provides insights into plant, endobacterial and fungal interactions.</title>
        <authorList>
            <person name="Venice F."/>
            <person name="Ghignone S."/>
            <person name="Salvioli di Fossalunga A."/>
            <person name="Amselem J."/>
            <person name="Novero M."/>
            <person name="Xianan X."/>
            <person name="Sedzielewska Toro K."/>
            <person name="Morin E."/>
            <person name="Lipzen A."/>
            <person name="Grigoriev I.V."/>
            <person name="Henrissat B."/>
            <person name="Martin F.M."/>
            <person name="Bonfante P."/>
        </authorList>
    </citation>
    <scope>NUCLEOTIDE SEQUENCE [LARGE SCALE GENOMIC DNA]</scope>
    <source>
        <strain evidence="1 2">BEG34</strain>
    </source>
</reference>
<gene>
    <name evidence="1" type="ORF">F8M41_009610</name>
</gene>
<dbReference type="Proteomes" id="UP000439903">
    <property type="component" value="Unassembled WGS sequence"/>
</dbReference>
<protein>
    <submittedName>
        <fullName evidence="1">Uncharacterized protein</fullName>
    </submittedName>
</protein>
<organism evidence="1 2">
    <name type="scientific">Gigaspora margarita</name>
    <dbReference type="NCBI Taxonomy" id="4874"/>
    <lineage>
        <taxon>Eukaryota</taxon>
        <taxon>Fungi</taxon>
        <taxon>Fungi incertae sedis</taxon>
        <taxon>Mucoromycota</taxon>
        <taxon>Glomeromycotina</taxon>
        <taxon>Glomeromycetes</taxon>
        <taxon>Diversisporales</taxon>
        <taxon>Gigasporaceae</taxon>
        <taxon>Gigaspora</taxon>
    </lineage>
</organism>
<accession>A0A8H3X3K9</accession>
<keyword evidence="2" id="KW-1185">Reference proteome</keyword>
<comment type="caution">
    <text evidence="1">The sequence shown here is derived from an EMBL/GenBank/DDBJ whole genome shotgun (WGS) entry which is preliminary data.</text>
</comment>